<proteinExistence type="predicted"/>
<reference evidence="1 2" key="1">
    <citation type="submission" date="2023-08" db="EMBL/GenBank/DDBJ databases">
        <title>Nocardioides seae sp. nov., a bacterium isolated from a soil.</title>
        <authorList>
            <person name="Wang X."/>
        </authorList>
    </citation>
    <scope>NUCLEOTIDE SEQUENCE [LARGE SCALE GENOMIC DNA]</scope>
    <source>
        <strain evidence="1 2">YZH12</strain>
    </source>
</reference>
<accession>A0ABU3PWZ6</accession>
<dbReference type="Proteomes" id="UP001268542">
    <property type="component" value="Unassembled WGS sequence"/>
</dbReference>
<evidence type="ECO:0000313" key="2">
    <source>
        <dbReference type="Proteomes" id="UP001268542"/>
    </source>
</evidence>
<comment type="caution">
    <text evidence="1">The sequence shown here is derived from an EMBL/GenBank/DDBJ whole genome shotgun (WGS) entry which is preliminary data.</text>
</comment>
<keyword evidence="2" id="KW-1185">Reference proteome</keyword>
<evidence type="ECO:0000313" key="1">
    <source>
        <dbReference type="EMBL" id="MDT9593763.1"/>
    </source>
</evidence>
<gene>
    <name evidence="1" type="ORF">RDV89_11840</name>
</gene>
<organism evidence="1 2">
    <name type="scientific">Nocardioides imazamoxiresistens</name>
    <dbReference type="NCBI Taxonomy" id="3231893"/>
    <lineage>
        <taxon>Bacteria</taxon>
        <taxon>Bacillati</taxon>
        <taxon>Actinomycetota</taxon>
        <taxon>Actinomycetes</taxon>
        <taxon>Propionibacteriales</taxon>
        <taxon>Nocardioidaceae</taxon>
        <taxon>Nocardioides</taxon>
    </lineage>
</organism>
<dbReference type="RefSeq" id="WP_315733257.1">
    <property type="nucleotide sequence ID" value="NZ_JAVYII010000005.1"/>
</dbReference>
<name>A0ABU3PWZ6_9ACTN</name>
<sequence length="73" mass="7455">MEIFTNTTATNVAGFGMSYGGHLCIDGGVATTGDLRPRTDIPTGAATFAGAAVKPSAERAFAFARAHAWSPPV</sequence>
<dbReference type="EMBL" id="JAVYII010000005">
    <property type="protein sequence ID" value="MDT9593763.1"/>
    <property type="molecule type" value="Genomic_DNA"/>
</dbReference>
<protein>
    <submittedName>
        <fullName evidence="1">Uncharacterized protein</fullName>
    </submittedName>
</protein>